<evidence type="ECO:0000256" key="4">
    <source>
        <dbReference type="ARBA" id="ARBA00011738"/>
    </source>
</evidence>
<comment type="subunit">
    <text evidence="4">Homodimer.</text>
</comment>
<evidence type="ECO:0000256" key="14">
    <source>
        <dbReference type="SAM" id="SignalP"/>
    </source>
</evidence>
<comment type="cofactor">
    <cofactor evidence="13">
        <name>Zn(2+)</name>
        <dbReference type="ChEBI" id="CHEBI:29105"/>
    </cofactor>
    <text evidence="13">Binds 1 divalent metal cation per subunit.</text>
</comment>
<evidence type="ECO:0000256" key="1">
    <source>
        <dbReference type="ARBA" id="ARBA00004680"/>
    </source>
</evidence>
<dbReference type="GO" id="GO:0019563">
    <property type="term" value="P:glycerol catabolic process"/>
    <property type="evidence" value="ECO:0007669"/>
    <property type="project" value="TreeGrafter"/>
</dbReference>
<feature type="binding site" evidence="13">
    <location>
        <position position="406"/>
    </location>
    <ligand>
        <name>substrate</name>
    </ligand>
</feature>
<protein>
    <recommendedName>
        <fullName evidence="5">triose-phosphate isomerase</fullName>
        <ecNumber evidence="5">5.3.1.1</ecNumber>
    </recommendedName>
</protein>
<keyword evidence="9" id="KW-0413">Isomerase</keyword>
<dbReference type="Pfam" id="PF00121">
    <property type="entry name" value="TIM"/>
    <property type="match status" value="1"/>
</dbReference>
<keyword evidence="13" id="KW-0479">Metal-binding</keyword>
<dbReference type="GO" id="GO:0006096">
    <property type="term" value="P:glycolytic process"/>
    <property type="evidence" value="ECO:0007669"/>
    <property type="project" value="UniProtKB-KW"/>
</dbReference>
<keyword evidence="13" id="KW-0862">Zinc</keyword>
<comment type="catalytic activity">
    <reaction evidence="10">
        <text>D-glyceraldehyde 3-phosphate = dihydroxyacetone phosphate</text>
        <dbReference type="Rhea" id="RHEA:18585"/>
        <dbReference type="ChEBI" id="CHEBI:57642"/>
        <dbReference type="ChEBI" id="CHEBI:59776"/>
        <dbReference type="EC" id="5.3.1.1"/>
    </reaction>
    <physiologicalReaction direction="left-to-right" evidence="10">
        <dbReference type="Rhea" id="RHEA:18586"/>
    </physiologicalReaction>
</comment>
<accession>A0A8J2WV88</accession>
<keyword evidence="7" id="KW-0963">Cytoplasm</keyword>
<evidence type="ECO:0000256" key="8">
    <source>
        <dbReference type="ARBA" id="ARBA00023152"/>
    </source>
</evidence>
<sequence length="565" mass="60621">MQMLAAALALASSHAFVAPRSSTVRAPSSRLSSSVWYDAQPQRRALIAGNWKLNPSTAQDADALLALLASNVRTMAAPPEIVIFPPMPFLQTALEAVDGTGIAVGAQDISLEESGAFTGEVAASMVRSLGCDWALVGHSERRTLYDEGDDVCNQKVLRCLAQDGLKSHTQVGETLEEYESDLLETIVSLQVRKGLAGVDVADADRIAIAYEPVWAIGTGKVATPEQAQAAHVAVRRALSEVLGAEAARRVRVQYGGSVTPESIDRLMAQPDVDGALVGGASLVAEKFSRICEFSAPTTPETTPPREITARVAVACANALGESPIWSQRDNTLYWVSAVEGELWRWNCEDAPYKIIPRFGTTLGFVAARAGGGLLLGGEDAILSLDETAREAVVLAAPPAEGNTRPNDGRVDRDGRMVMGMYNNYHRAGASQGEDNSGLYRFGADFEYEELLDYKFRVSNCCCFPADGRTVYFADTPTRKIYAFDYPKSGKPENRRLIWTQPPHWPGGPDGAQCDAEGMIWVALNGAGRVVRIDPATGAIDLVVHTPGCPTPTSCTFGGPDLDELF</sequence>
<dbReference type="InterPro" id="IPR005511">
    <property type="entry name" value="SMP-30"/>
</dbReference>
<dbReference type="AlphaFoldDB" id="A0A8J2WV88"/>
<evidence type="ECO:0000256" key="9">
    <source>
        <dbReference type="ARBA" id="ARBA00023235"/>
    </source>
</evidence>
<dbReference type="GO" id="GO:0046166">
    <property type="term" value="P:glyceraldehyde-3-phosphate biosynthetic process"/>
    <property type="evidence" value="ECO:0007669"/>
    <property type="project" value="TreeGrafter"/>
</dbReference>
<feature type="domain" description="SMP-30/Gluconolactonase/LRE-like region" evidence="15">
    <location>
        <begin position="319"/>
        <end position="565"/>
    </location>
</feature>
<feature type="active site" description="Proton donor/acceptor" evidence="12">
    <location>
        <position position="509"/>
    </location>
</feature>
<dbReference type="GO" id="GO:0046872">
    <property type="term" value="F:metal ion binding"/>
    <property type="evidence" value="ECO:0007669"/>
    <property type="project" value="UniProtKB-KW"/>
</dbReference>
<evidence type="ECO:0000256" key="12">
    <source>
        <dbReference type="PIRSR" id="PIRSR605511-1"/>
    </source>
</evidence>
<evidence type="ECO:0000256" key="2">
    <source>
        <dbReference type="ARBA" id="ARBA00004742"/>
    </source>
</evidence>
<proteinExistence type="inferred from homology"/>
<dbReference type="FunFam" id="3.20.20.70:FF:000016">
    <property type="entry name" value="Triosephosphate isomerase"/>
    <property type="match status" value="1"/>
</dbReference>
<feature type="binding site" evidence="13">
    <location>
        <position position="321"/>
    </location>
    <ligand>
        <name>a divalent metal cation</name>
        <dbReference type="ChEBI" id="CHEBI:60240"/>
    </ligand>
</feature>
<dbReference type="GO" id="GO:0005829">
    <property type="term" value="C:cytosol"/>
    <property type="evidence" value="ECO:0007669"/>
    <property type="project" value="TreeGrafter"/>
</dbReference>
<dbReference type="OrthoDB" id="39449at2759"/>
<evidence type="ECO:0000256" key="3">
    <source>
        <dbReference type="ARBA" id="ARBA00007422"/>
    </source>
</evidence>
<name>A0A8J2WV88_9STRA</name>
<dbReference type="CDD" id="cd00311">
    <property type="entry name" value="TIM"/>
    <property type="match status" value="1"/>
</dbReference>
<comment type="function">
    <text evidence="11">Catalyzes the interconversion of glyceraldehyde 3-phosphate and dihydroxyacetone phosphate in the glycolytic and gluconeogenic pathways.</text>
</comment>
<dbReference type="PROSITE" id="PS51440">
    <property type="entry name" value="TIM_2"/>
    <property type="match status" value="1"/>
</dbReference>
<evidence type="ECO:0000256" key="11">
    <source>
        <dbReference type="ARBA" id="ARBA00056661"/>
    </source>
</evidence>
<evidence type="ECO:0000256" key="5">
    <source>
        <dbReference type="ARBA" id="ARBA00011940"/>
    </source>
</evidence>
<dbReference type="Gene3D" id="2.120.10.30">
    <property type="entry name" value="TolB, C-terminal domain"/>
    <property type="match status" value="1"/>
</dbReference>
<gene>
    <name evidence="16" type="ORF">PECAL_1P35170</name>
</gene>
<comment type="pathway">
    <text evidence="2">Carbohydrate biosynthesis; gluconeogenesis.</text>
</comment>
<comment type="similarity">
    <text evidence="3">Belongs to the triosephosphate isomerase family.</text>
</comment>
<dbReference type="Gene3D" id="3.20.20.70">
    <property type="entry name" value="Aldolase class I"/>
    <property type="match status" value="1"/>
</dbReference>
<feature type="non-terminal residue" evidence="16">
    <location>
        <position position="1"/>
    </location>
</feature>
<dbReference type="Pfam" id="PF08450">
    <property type="entry name" value="SGL"/>
    <property type="match status" value="1"/>
</dbReference>
<dbReference type="PANTHER" id="PTHR21139">
    <property type="entry name" value="TRIOSEPHOSPHATE ISOMERASE"/>
    <property type="match status" value="1"/>
</dbReference>
<dbReference type="EC" id="5.3.1.1" evidence="5"/>
<dbReference type="SUPFAM" id="SSF51351">
    <property type="entry name" value="Triosephosphate isomerase (TIM)"/>
    <property type="match status" value="1"/>
</dbReference>
<dbReference type="EMBL" id="CAKKNE010000001">
    <property type="protein sequence ID" value="CAH0367000.1"/>
    <property type="molecule type" value="Genomic_DNA"/>
</dbReference>
<dbReference type="InterPro" id="IPR000652">
    <property type="entry name" value="Triosephosphate_isomerase"/>
</dbReference>
<reference evidence="16" key="1">
    <citation type="submission" date="2021-11" db="EMBL/GenBank/DDBJ databases">
        <authorList>
            <consortium name="Genoscope - CEA"/>
            <person name="William W."/>
        </authorList>
    </citation>
    <scope>NUCLEOTIDE SEQUENCE</scope>
</reference>
<evidence type="ECO:0000313" key="16">
    <source>
        <dbReference type="EMBL" id="CAH0367000.1"/>
    </source>
</evidence>
<comment type="pathway">
    <text evidence="1">Carbohydrate degradation; glycolysis; D-glyceraldehyde 3-phosphate from glycerone phosphate: step 1/1.</text>
</comment>
<feature type="binding site" evidence="13">
    <location>
        <position position="404"/>
    </location>
    <ligand>
        <name>substrate</name>
    </ligand>
</feature>
<evidence type="ECO:0000313" key="17">
    <source>
        <dbReference type="Proteomes" id="UP000789595"/>
    </source>
</evidence>
<dbReference type="PANTHER" id="PTHR21139:SF42">
    <property type="entry name" value="TRIOSEPHOSPHATE ISOMERASE"/>
    <property type="match status" value="1"/>
</dbReference>
<organism evidence="16 17">
    <name type="scientific">Pelagomonas calceolata</name>
    <dbReference type="NCBI Taxonomy" id="35677"/>
    <lineage>
        <taxon>Eukaryota</taxon>
        <taxon>Sar</taxon>
        <taxon>Stramenopiles</taxon>
        <taxon>Ochrophyta</taxon>
        <taxon>Pelagophyceae</taxon>
        <taxon>Pelagomonadales</taxon>
        <taxon>Pelagomonadaceae</taxon>
        <taxon>Pelagomonas</taxon>
    </lineage>
</organism>
<dbReference type="InterPro" id="IPR022896">
    <property type="entry name" value="TrioseP_Isoase_bac/euk"/>
</dbReference>
<dbReference type="InterPro" id="IPR013658">
    <property type="entry name" value="SGL"/>
</dbReference>
<evidence type="ECO:0000256" key="6">
    <source>
        <dbReference type="ARBA" id="ARBA00022432"/>
    </source>
</evidence>
<dbReference type="GO" id="GO:0006094">
    <property type="term" value="P:gluconeogenesis"/>
    <property type="evidence" value="ECO:0007669"/>
    <property type="project" value="UniProtKB-KW"/>
</dbReference>
<dbReference type="NCBIfam" id="TIGR00419">
    <property type="entry name" value="tim"/>
    <property type="match status" value="1"/>
</dbReference>
<dbReference type="GO" id="GO:0004807">
    <property type="term" value="F:triose-phosphate isomerase activity"/>
    <property type="evidence" value="ECO:0007669"/>
    <property type="project" value="UniProtKB-EC"/>
</dbReference>
<evidence type="ECO:0000259" key="15">
    <source>
        <dbReference type="Pfam" id="PF08450"/>
    </source>
</evidence>
<dbReference type="InterPro" id="IPR013785">
    <property type="entry name" value="Aldolase_TIM"/>
</dbReference>
<feature type="signal peptide" evidence="14">
    <location>
        <begin position="1"/>
        <end position="15"/>
    </location>
</feature>
<keyword evidence="14" id="KW-0732">Signal</keyword>
<dbReference type="Proteomes" id="UP000789595">
    <property type="component" value="Unassembled WGS sequence"/>
</dbReference>
<dbReference type="InterPro" id="IPR035990">
    <property type="entry name" value="TIM_sf"/>
</dbReference>
<keyword evidence="17" id="KW-1185">Reference proteome</keyword>
<dbReference type="PROSITE" id="PS00171">
    <property type="entry name" value="TIM_1"/>
    <property type="match status" value="1"/>
</dbReference>
<dbReference type="InterPro" id="IPR011042">
    <property type="entry name" value="6-blade_b-propeller_TolB-like"/>
</dbReference>
<keyword evidence="6" id="KW-0312">Gluconeogenesis</keyword>
<dbReference type="InterPro" id="IPR020861">
    <property type="entry name" value="Triosephosphate_isomerase_AS"/>
</dbReference>
<evidence type="ECO:0000256" key="13">
    <source>
        <dbReference type="PIRSR" id="PIRSR605511-2"/>
    </source>
</evidence>
<evidence type="ECO:0000256" key="10">
    <source>
        <dbReference type="ARBA" id="ARBA00052432"/>
    </source>
</evidence>
<feature type="chain" id="PRO_5035284091" description="triose-phosphate isomerase" evidence="14">
    <location>
        <begin position="16"/>
        <end position="565"/>
    </location>
</feature>
<feature type="binding site" evidence="13">
    <location>
        <position position="459"/>
    </location>
    <ligand>
        <name>a divalent metal cation</name>
        <dbReference type="ChEBI" id="CHEBI:60240"/>
    </ligand>
</feature>
<dbReference type="PRINTS" id="PR01790">
    <property type="entry name" value="SMP30FAMILY"/>
</dbReference>
<dbReference type="HAMAP" id="MF_00147_B">
    <property type="entry name" value="TIM_B"/>
    <property type="match status" value="1"/>
</dbReference>
<keyword evidence="8" id="KW-0324">Glycolysis</keyword>
<comment type="caution">
    <text evidence="16">The sequence shown here is derived from an EMBL/GenBank/DDBJ whole genome shotgun (WGS) entry which is preliminary data.</text>
</comment>
<dbReference type="SUPFAM" id="SSF63829">
    <property type="entry name" value="Calcium-dependent phosphotriesterase"/>
    <property type="match status" value="1"/>
</dbReference>
<feature type="binding site" evidence="13">
    <location>
        <position position="509"/>
    </location>
    <ligand>
        <name>a divalent metal cation</name>
        <dbReference type="ChEBI" id="CHEBI:60240"/>
    </ligand>
</feature>
<evidence type="ECO:0000256" key="7">
    <source>
        <dbReference type="ARBA" id="ARBA00022490"/>
    </source>
</evidence>